<reference evidence="1" key="2">
    <citation type="submission" date="2020-11" db="EMBL/GenBank/DDBJ databases">
        <authorList>
            <person name="McCartney M.A."/>
            <person name="Auch B."/>
            <person name="Kono T."/>
            <person name="Mallez S."/>
            <person name="Becker A."/>
            <person name="Gohl D.M."/>
            <person name="Silverstein K.A.T."/>
            <person name="Koren S."/>
            <person name="Bechman K.B."/>
            <person name="Herman A."/>
            <person name="Abrahante J.E."/>
            <person name="Garbe J."/>
        </authorList>
    </citation>
    <scope>NUCLEOTIDE SEQUENCE</scope>
    <source>
        <strain evidence="1">Duluth1</strain>
        <tissue evidence="1">Whole animal</tissue>
    </source>
</reference>
<protein>
    <submittedName>
        <fullName evidence="1">Uncharacterized protein</fullName>
    </submittedName>
</protein>
<evidence type="ECO:0000313" key="2">
    <source>
        <dbReference type="Proteomes" id="UP000828390"/>
    </source>
</evidence>
<dbReference type="EMBL" id="JAIWYP010000006">
    <property type="protein sequence ID" value="KAH3812298.1"/>
    <property type="molecule type" value="Genomic_DNA"/>
</dbReference>
<dbReference type="AlphaFoldDB" id="A0A9D4JKM5"/>
<sequence>MVGRARPYISPTRLNPTGLNSHIDLTAVYARIANASAWATVNDTMGSDHLSQQVTLHNYIAKGADAQCSGEHTFLLEKANWAQFRDLCSDLSLANVHS</sequence>
<organism evidence="1 2">
    <name type="scientific">Dreissena polymorpha</name>
    <name type="common">Zebra mussel</name>
    <name type="synonym">Mytilus polymorpha</name>
    <dbReference type="NCBI Taxonomy" id="45954"/>
    <lineage>
        <taxon>Eukaryota</taxon>
        <taxon>Metazoa</taxon>
        <taxon>Spiralia</taxon>
        <taxon>Lophotrochozoa</taxon>
        <taxon>Mollusca</taxon>
        <taxon>Bivalvia</taxon>
        <taxon>Autobranchia</taxon>
        <taxon>Heteroconchia</taxon>
        <taxon>Euheterodonta</taxon>
        <taxon>Imparidentia</taxon>
        <taxon>Neoheterodontei</taxon>
        <taxon>Myida</taxon>
        <taxon>Dreissenoidea</taxon>
        <taxon>Dreissenidae</taxon>
        <taxon>Dreissena</taxon>
    </lineage>
</organism>
<gene>
    <name evidence="1" type="ORF">DPMN_140726</name>
</gene>
<accession>A0A9D4JKM5</accession>
<evidence type="ECO:0000313" key="1">
    <source>
        <dbReference type="EMBL" id="KAH3812298.1"/>
    </source>
</evidence>
<proteinExistence type="predicted"/>
<comment type="caution">
    <text evidence="1">The sequence shown here is derived from an EMBL/GenBank/DDBJ whole genome shotgun (WGS) entry which is preliminary data.</text>
</comment>
<keyword evidence="2" id="KW-1185">Reference proteome</keyword>
<dbReference type="Proteomes" id="UP000828390">
    <property type="component" value="Unassembled WGS sequence"/>
</dbReference>
<reference evidence="1" key="1">
    <citation type="journal article" date="2019" name="bioRxiv">
        <title>The Genome of the Zebra Mussel, Dreissena polymorpha: A Resource for Invasive Species Research.</title>
        <authorList>
            <person name="McCartney M.A."/>
            <person name="Auch B."/>
            <person name="Kono T."/>
            <person name="Mallez S."/>
            <person name="Zhang Y."/>
            <person name="Obille A."/>
            <person name="Becker A."/>
            <person name="Abrahante J.E."/>
            <person name="Garbe J."/>
            <person name="Badalamenti J.P."/>
            <person name="Herman A."/>
            <person name="Mangelson H."/>
            <person name="Liachko I."/>
            <person name="Sullivan S."/>
            <person name="Sone E.D."/>
            <person name="Koren S."/>
            <person name="Silverstein K.A.T."/>
            <person name="Beckman K.B."/>
            <person name="Gohl D.M."/>
        </authorList>
    </citation>
    <scope>NUCLEOTIDE SEQUENCE</scope>
    <source>
        <strain evidence="1">Duluth1</strain>
        <tissue evidence="1">Whole animal</tissue>
    </source>
</reference>
<name>A0A9D4JKM5_DREPO</name>